<dbReference type="OrthoDB" id="5293744at2"/>
<organism evidence="2 3">
    <name type="scientific">Thermobaculum terrenum (strain ATCC BAA-798 / CCMEE 7001 / YNP1)</name>
    <dbReference type="NCBI Taxonomy" id="525904"/>
    <lineage>
        <taxon>Bacteria</taxon>
        <taxon>Bacillati</taxon>
        <taxon>Chloroflexota</taxon>
        <taxon>Chloroflexia</taxon>
        <taxon>Candidatus Thermobaculales</taxon>
        <taxon>Candidatus Thermobaculaceae</taxon>
        <taxon>Thermobaculum</taxon>
    </lineage>
</organism>
<dbReference type="STRING" id="525904.Tter_0841"/>
<dbReference type="InterPro" id="IPR036291">
    <property type="entry name" value="NAD(P)-bd_dom_sf"/>
</dbReference>
<dbReference type="InterPro" id="IPR023401">
    <property type="entry name" value="ODC_N"/>
</dbReference>
<dbReference type="Gene3D" id="3.30.1780.10">
    <property type="entry name" value="ornithine cyclodeaminase, domain 1"/>
    <property type="match status" value="1"/>
</dbReference>
<reference evidence="3" key="1">
    <citation type="journal article" date="2010" name="Stand. Genomic Sci.">
        <title>Complete genome sequence of 'Thermobaculum terrenum' type strain (YNP1).</title>
        <authorList>
            <person name="Kiss H."/>
            <person name="Cleland D."/>
            <person name="Lapidus A."/>
            <person name="Lucas S."/>
            <person name="Glavina Del Rio T."/>
            <person name="Nolan M."/>
            <person name="Tice H."/>
            <person name="Han C."/>
            <person name="Goodwin L."/>
            <person name="Pitluck S."/>
            <person name="Liolios K."/>
            <person name="Ivanova N."/>
            <person name="Mavromatis K."/>
            <person name="Ovchinnikova G."/>
            <person name="Pati A."/>
            <person name="Chen A."/>
            <person name="Palaniappan K."/>
            <person name="Land M."/>
            <person name="Hauser L."/>
            <person name="Chang Y."/>
            <person name="Jeffries C."/>
            <person name="Lu M."/>
            <person name="Brettin T."/>
            <person name="Detter J."/>
            <person name="Goker M."/>
            <person name="Tindall B."/>
            <person name="Beck B."/>
            <person name="McDermott T."/>
            <person name="Woyke T."/>
            <person name="Bristow J."/>
            <person name="Eisen J."/>
            <person name="Markowitz V."/>
            <person name="Hugenholtz P."/>
            <person name="Kyrpides N."/>
            <person name="Klenk H."/>
            <person name="Cheng J."/>
        </authorList>
    </citation>
    <scope>NUCLEOTIDE SEQUENCE [LARGE SCALE GENOMIC DNA]</scope>
    <source>
        <strain evidence="3">ATCC BAA-798 / YNP1</strain>
    </source>
</reference>
<dbReference type="Pfam" id="PF02423">
    <property type="entry name" value="OCD_Mu_crystall"/>
    <property type="match status" value="1"/>
</dbReference>
<dbReference type="PIRSF" id="PIRSF001439">
    <property type="entry name" value="CryM"/>
    <property type="match status" value="1"/>
</dbReference>
<dbReference type="FunFam" id="3.40.50.720:FF:000311">
    <property type="entry name" value="Ornithine cyclodeaminase"/>
    <property type="match status" value="1"/>
</dbReference>
<dbReference type="RefSeq" id="WP_012874793.1">
    <property type="nucleotide sequence ID" value="NC_013525.1"/>
</dbReference>
<dbReference type="Proteomes" id="UP000000323">
    <property type="component" value="Chromosome 1"/>
</dbReference>
<dbReference type="HOGENOM" id="CLU_042088_2_1_0"/>
<gene>
    <name evidence="2" type="ordered locus">Tter_0841</name>
</gene>
<evidence type="ECO:0000313" key="2">
    <source>
        <dbReference type="EMBL" id="ACZ41758.1"/>
    </source>
</evidence>
<dbReference type="GO" id="GO:0016491">
    <property type="term" value="F:oxidoreductase activity"/>
    <property type="evidence" value="ECO:0007669"/>
    <property type="project" value="UniProtKB-ARBA"/>
</dbReference>
<dbReference type="eggNOG" id="COG2423">
    <property type="taxonomic scope" value="Bacteria"/>
</dbReference>
<dbReference type="GO" id="GO:0019752">
    <property type="term" value="P:carboxylic acid metabolic process"/>
    <property type="evidence" value="ECO:0007669"/>
    <property type="project" value="UniProtKB-ARBA"/>
</dbReference>
<dbReference type="Gene3D" id="3.40.50.720">
    <property type="entry name" value="NAD(P)-binding Rossmann-like Domain"/>
    <property type="match status" value="1"/>
</dbReference>
<comment type="similarity">
    <text evidence="1">Belongs to the ornithine cyclodeaminase/mu-crystallin family.</text>
</comment>
<dbReference type="AlphaFoldDB" id="D1CFQ2"/>
<accession>D1CFQ2</accession>
<dbReference type="SUPFAM" id="SSF51735">
    <property type="entry name" value="NAD(P)-binding Rossmann-fold domains"/>
    <property type="match status" value="1"/>
</dbReference>
<protein>
    <submittedName>
        <fullName evidence="2">Ornithine cyclodeaminase</fullName>
        <ecNumber evidence="2">4.3.1.12</ecNumber>
    </submittedName>
</protein>
<dbReference type="KEGG" id="ttr:Tter_0841"/>
<evidence type="ECO:0000313" key="3">
    <source>
        <dbReference type="Proteomes" id="UP000000323"/>
    </source>
</evidence>
<dbReference type="EMBL" id="CP001825">
    <property type="protein sequence ID" value="ACZ41758.1"/>
    <property type="molecule type" value="Genomic_DNA"/>
</dbReference>
<dbReference type="GO" id="GO:0005737">
    <property type="term" value="C:cytoplasm"/>
    <property type="evidence" value="ECO:0007669"/>
    <property type="project" value="TreeGrafter"/>
</dbReference>
<keyword evidence="3" id="KW-1185">Reference proteome</keyword>
<keyword evidence="2" id="KW-0456">Lyase</keyword>
<dbReference type="PANTHER" id="PTHR13812">
    <property type="entry name" value="KETIMINE REDUCTASE MU-CRYSTALLIN"/>
    <property type="match status" value="1"/>
</dbReference>
<sequence length="317" mass="34834">MTVLLREDDVNKLLDIRDSIQLMEELFSYQHLDTPSVQPRRRVATGQGTLNVMFASVPARNVSGLKSYVVTPHGVRFTVLIYDNSSAELLAMIEANRLGQLRTGAATGVATKYMAREDASTLGLIGAGYQAETQLEAIAEVRDLRRVLVFSRSYERAKDFSQRMSNRTGLDIQPINDLTEVAGCDIVVTATSSQQPVLFGSNLSDGAHVNLVGSNWISKAEADIEVLLRSTSVVVDSLESAKIEGGDLALAIDRGLLWWERVFELSDVVTRRFAPRTSASDITLFKSHGIASEDVIMAHECYLRAIRKGIGEDIELS</sequence>
<proteinExistence type="inferred from homology"/>
<evidence type="ECO:0000256" key="1">
    <source>
        <dbReference type="ARBA" id="ARBA00008903"/>
    </source>
</evidence>
<dbReference type="GO" id="GO:0008473">
    <property type="term" value="F:ornithine cyclodeaminase activity"/>
    <property type="evidence" value="ECO:0007669"/>
    <property type="project" value="UniProtKB-EC"/>
</dbReference>
<dbReference type="InterPro" id="IPR003462">
    <property type="entry name" value="ODC_Mu_crystall"/>
</dbReference>
<dbReference type="PANTHER" id="PTHR13812:SF19">
    <property type="entry name" value="KETIMINE REDUCTASE MU-CRYSTALLIN"/>
    <property type="match status" value="1"/>
</dbReference>
<name>D1CFQ2_THET1</name>
<dbReference type="EC" id="4.3.1.12" evidence="2"/>